<organism evidence="1 3">
    <name type="scientific">Methylorubrum extorquens</name>
    <name type="common">Methylobacterium dichloromethanicum</name>
    <name type="synonym">Methylobacterium extorquens</name>
    <dbReference type="NCBI Taxonomy" id="408"/>
    <lineage>
        <taxon>Bacteria</taxon>
        <taxon>Pseudomonadati</taxon>
        <taxon>Pseudomonadota</taxon>
        <taxon>Alphaproteobacteria</taxon>
        <taxon>Hyphomicrobiales</taxon>
        <taxon>Methylobacteriaceae</taxon>
        <taxon>Methylorubrum</taxon>
    </lineage>
</organism>
<accession>A0A2N9AN77</accession>
<dbReference type="EMBL" id="LT962688">
    <property type="protein sequence ID" value="SOR28798.1"/>
    <property type="molecule type" value="Genomic_DNA"/>
</dbReference>
<dbReference type="Proteomes" id="UP001223720">
    <property type="component" value="Chromosome"/>
</dbReference>
<reference evidence="3" key="1">
    <citation type="submission" date="2017-10" db="EMBL/GenBank/DDBJ databases">
        <authorList>
            <person name="Regsiter A."/>
            <person name="William W."/>
        </authorList>
    </citation>
    <scope>NUCLEOTIDE SEQUENCE [LARGE SCALE GENOMIC DNA]</scope>
</reference>
<sequence length="58" mass="6301">MISFSAPLPALQTRTVAFAPFIAGMDLSQLEILVATPVEEVPLIAGQEQGGIHEYEFR</sequence>
<dbReference type="Proteomes" id="UP000233769">
    <property type="component" value="Chromosome tk0001"/>
</dbReference>
<gene>
    <name evidence="2" type="ORF">KEC54_10785</name>
    <name evidence="1" type="ORF">TK0001_2196</name>
</gene>
<reference evidence="1" key="2">
    <citation type="submission" date="2017-10" db="EMBL/GenBank/DDBJ databases">
        <authorList>
            <person name="Banno H."/>
            <person name="Chua N.-H."/>
        </authorList>
    </citation>
    <scope>NUCLEOTIDE SEQUENCE [LARGE SCALE GENOMIC DNA]</scope>
    <source>
        <strain evidence="1">TK 0001</strain>
    </source>
</reference>
<evidence type="ECO:0000313" key="2">
    <source>
        <dbReference type="EMBL" id="WHQ71988.1"/>
    </source>
</evidence>
<dbReference type="EMBL" id="CP073633">
    <property type="protein sequence ID" value="WHQ71988.1"/>
    <property type="molecule type" value="Genomic_DNA"/>
</dbReference>
<reference evidence="2" key="3">
    <citation type="journal article" date="2022" name="Biotechnol. Bioprocess Eng.">
        <title>Pan-genome Analysis Reveals Comparative Genomic Features of Central Metabolic Pathways in Methylorubrum extorquens.</title>
        <authorList>
            <person name="Lee G.M."/>
            <person name="Scott-Nevros Z.K."/>
            <person name="Lee S.-M."/>
            <person name="Kim D."/>
        </authorList>
    </citation>
    <scope>NUCLEOTIDE SEQUENCE</scope>
    <source>
        <strain evidence="2">ATCC 55366</strain>
    </source>
</reference>
<protein>
    <submittedName>
        <fullName evidence="1">Uncharacterized protein</fullName>
    </submittedName>
</protein>
<dbReference type="RefSeq" id="WP_157937248.1">
    <property type="nucleotide sequence ID" value="NZ_CP073633.1"/>
</dbReference>
<name>A0A2N9AN77_METEX</name>
<evidence type="ECO:0000313" key="1">
    <source>
        <dbReference type="EMBL" id="SOR28798.1"/>
    </source>
</evidence>
<proteinExistence type="predicted"/>
<dbReference type="AlphaFoldDB" id="A0A2N9AN77"/>
<evidence type="ECO:0000313" key="3">
    <source>
        <dbReference type="Proteomes" id="UP000233769"/>
    </source>
</evidence>